<sequence>MQRCNQVTVTQCMHCTLLTKPLPAACNSSKRAGYDCSRVCVMHRADTLREQSQVSPCSTKCPAIRVSASPWIKKSSQLFELHQNRALFTFVILTIKTSSFSKPPHTQQNALFLSLFLIKKKKLVIRYDQSTPITMEIGFIGHELYATTTAQDSSSSSSSPSPTTSQQQQQQPASATIDSQQGMTYIPVERIVTEVDAVRNTILVGLLIALVAASVALGGLAIYCFRRRARRRLQSNYQAELRAAQRKKNDEERAAE</sequence>
<keyword evidence="2" id="KW-0812">Transmembrane</keyword>
<proteinExistence type="predicted"/>
<feature type="transmembrane region" description="Helical" evidence="2">
    <location>
        <begin position="202"/>
        <end position="225"/>
    </location>
</feature>
<dbReference type="Proteomes" id="UP000237441">
    <property type="component" value="Unassembled WGS sequence"/>
</dbReference>
<organism evidence="3 4">
    <name type="scientific">Beauveria bassiana</name>
    <name type="common">White muscardine disease fungus</name>
    <name type="synonym">Tritirachium shiotae</name>
    <dbReference type="NCBI Taxonomy" id="176275"/>
    <lineage>
        <taxon>Eukaryota</taxon>
        <taxon>Fungi</taxon>
        <taxon>Dikarya</taxon>
        <taxon>Ascomycota</taxon>
        <taxon>Pezizomycotina</taxon>
        <taxon>Sordariomycetes</taxon>
        <taxon>Hypocreomycetidae</taxon>
        <taxon>Hypocreales</taxon>
        <taxon>Cordycipitaceae</taxon>
        <taxon>Beauveria</taxon>
    </lineage>
</organism>
<name>A0A2S7Y4R6_BEABA</name>
<dbReference type="EMBL" id="JRHA01000002">
    <property type="protein sequence ID" value="PQK10862.1"/>
    <property type="molecule type" value="Genomic_DNA"/>
</dbReference>
<gene>
    <name evidence="3" type="ORF">BB8028_0002g11810</name>
</gene>
<dbReference type="AlphaFoldDB" id="A0A2S7Y4R6"/>
<keyword evidence="2" id="KW-1133">Transmembrane helix</keyword>
<keyword evidence="2" id="KW-0472">Membrane</keyword>
<reference evidence="3 4" key="1">
    <citation type="submission" date="2016-07" db="EMBL/GenBank/DDBJ databases">
        <title>Comparative genomics of the entomopathogenic fungus Beauveria bassiana.</title>
        <authorList>
            <person name="Valero Jimenez C.A."/>
            <person name="Zwaan B.J."/>
            <person name="Van Kan J.A."/>
            <person name="Takken W."/>
            <person name="Debets A.J."/>
            <person name="Schoustra S.E."/>
            <person name="Koenraadt C.J."/>
        </authorList>
    </citation>
    <scope>NUCLEOTIDE SEQUENCE [LARGE SCALE GENOMIC DNA]</scope>
    <source>
        <strain evidence="3 4">ARSEF 8028</strain>
    </source>
</reference>
<comment type="caution">
    <text evidence="3">The sequence shown here is derived from an EMBL/GenBank/DDBJ whole genome shotgun (WGS) entry which is preliminary data.</text>
</comment>
<evidence type="ECO:0000256" key="2">
    <source>
        <dbReference type="SAM" id="Phobius"/>
    </source>
</evidence>
<protein>
    <submittedName>
        <fullName evidence="3">Uncharacterized protein</fullName>
    </submittedName>
</protein>
<feature type="compositionally biased region" description="Low complexity" evidence="1">
    <location>
        <begin position="150"/>
        <end position="176"/>
    </location>
</feature>
<evidence type="ECO:0000313" key="4">
    <source>
        <dbReference type="Proteomes" id="UP000237441"/>
    </source>
</evidence>
<evidence type="ECO:0000313" key="3">
    <source>
        <dbReference type="EMBL" id="PQK10862.1"/>
    </source>
</evidence>
<accession>A0A2S7Y4R6</accession>
<dbReference type="OrthoDB" id="4870793at2759"/>
<evidence type="ECO:0000256" key="1">
    <source>
        <dbReference type="SAM" id="MobiDB-lite"/>
    </source>
</evidence>
<feature type="region of interest" description="Disordered" evidence="1">
    <location>
        <begin position="150"/>
        <end position="179"/>
    </location>
</feature>